<feature type="region of interest" description="Disordered" evidence="2">
    <location>
        <begin position="360"/>
        <end position="393"/>
    </location>
</feature>
<evidence type="ECO:0000256" key="1">
    <source>
        <dbReference type="ARBA" id="ARBA00008315"/>
    </source>
</evidence>
<keyword evidence="4" id="KW-1185">Reference proteome</keyword>
<dbReference type="OrthoDB" id="287258at2759"/>
<proteinExistence type="inferred from homology"/>
<reference evidence="3" key="1">
    <citation type="submission" date="2019-06" db="EMBL/GenBank/DDBJ databases">
        <authorList>
            <person name="Zheng W."/>
        </authorList>
    </citation>
    <scope>NUCLEOTIDE SEQUENCE</scope>
    <source>
        <strain evidence="3">QDHG01</strain>
    </source>
</reference>
<protein>
    <submittedName>
        <fullName evidence="3">Uncharacterized protein</fullName>
    </submittedName>
</protein>
<dbReference type="Proteomes" id="UP000785679">
    <property type="component" value="Unassembled WGS sequence"/>
</dbReference>
<evidence type="ECO:0000256" key="2">
    <source>
        <dbReference type="SAM" id="MobiDB-lite"/>
    </source>
</evidence>
<evidence type="ECO:0000313" key="3">
    <source>
        <dbReference type="EMBL" id="TNV83868.1"/>
    </source>
</evidence>
<dbReference type="InterPro" id="IPR038791">
    <property type="entry name" value="Cfap97/Hemingway"/>
</dbReference>
<sequence>MKQNKETPVACKQIYELDRIKEHQLHLQRLQKARPIVKTIGAAGPGGQWSASVLNLAEKQRLSVNANTLGSPVSSTTVAAPAGHLGGRLMILQSPKPSTSRNIIGASETPHQVGSAHVDMQKVVRSIEINQENKVLLEKMMRIDMNPTKYHPTQVEPLKTPGSTSMNRLVRLKELVRVNDDNKIIVRKLKSIKGTYDVKKWDKEFNNNTYLQQQIRKNAKRFMSNPYFIKSAMNQQAAPQTHITGAMRTLLSPKSRLSTSPLIRHDVEALISRNLKQDGGLEPPAPQFLTYGPATTTSLQKHHFQTIQSPMKQQQPFGVEEGNQMVEEEEDGERPLTSANRYGSIEGVGPAFGARPMTVASSGMGGRARGGQESMIPGSIPRPIVSKKSFMGKTSHSAKRRMLVY</sequence>
<dbReference type="PANTHER" id="PTHR23035">
    <property type="entry name" value="CILIA- AND FLAGELLA-ASSOCIATED PROTEIN 97-RELATED"/>
    <property type="match status" value="1"/>
</dbReference>
<organism evidence="3 4">
    <name type="scientific">Halteria grandinella</name>
    <dbReference type="NCBI Taxonomy" id="5974"/>
    <lineage>
        <taxon>Eukaryota</taxon>
        <taxon>Sar</taxon>
        <taxon>Alveolata</taxon>
        <taxon>Ciliophora</taxon>
        <taxon>Intramacronucleata</taxon>
        <taxon>Spirotrichea</taxon>
        <taxon>Stichotrichia</taxon>
        <taxon>Sporadotrichida</taxon>
        <taxon>Halteriidae</taxon>
        <taxon>Halteria</taxon>
    </lineage>
</organism>
<comment type="caution">
    <text evidence="3">The sequence shown here is derived from an EMBL/GenBank/DDBJ whole genome shotgun (WGS) entry which is preliminary data.</text>
</comment>
<dbReference type="PANTHER" id="PTHR23035:SF2">
    <property type="entry name" value="KIAA1430 HOMOLOGUE"/>
    <property type="match status" value="1"/>
</dbReference>
<evidence type="ECO:0000313" key="4">
    <source>
        <dbReference type="Proteomes" id="UP000785679"/>
    </source>
</evidence>
<gene>
    <name evidence="3" type="ORF">FGO68_gene8600</name>
</gene>
<dbReference type="InterPro" id="IPR029488">
    <property type="entry name" value="Hmw/CFAP97"/>
</dbReference>
<dbReference type="EMBL" id="RRYP01003369">
    <property type="protein sequence ID" value="TNV83868.1"/>
    <property type="molecule type" value="Genomic_DNA"/>
</dbReference>
<dbReference type="Pfam" id="PF13879">
    <property type="entry name" value="Hmw_CFAP97"/>
    <property type="match status" value="1"/>
</dbReference>
<comment type="similarity">
    <text evidence="1">Belongs to the CFAP97 family.</text>
</comment>
<name>A0A8J8T773_HALGN</name>
<accession>A0A8J8T773</accession>
<dbReference type="AlphaFoldDB" id="A0A8J8T773"/>